<dbReference type="Pfam" id="PF00038">
    <property type="entry name" value="Filament"/>
    <property type="match status" value="1"/>
</dbReference>
<evidence type="ECO:0000313" key="12">
    <source>
        <dbReference type="RefSeq" id="XP_006745215.1"/>
    </source>
</evidence>
<keyword evidence="3 8" id="KW-0175">Coiled coil</keyword>
<evidence type="ECO:0000256" key="1">
    <source>
        <dbReference type="ARBA" id="ARBA00022744"/>
    </source>
</evidence>
<feature type="coiled-coil region" evidence="8">
    <location>
        <begin position="257"/>
        <end position="429"/>
    </location>
</feature>
<dbReference type="Gene3D" id="1.20.5.500">
    <property type="entry name" value="Single helix bin"/>
    <property type="match status" value="1"/>
</dbReference>
<dbReference type="PANTHER" id="PTHR23239:SF137">
    <property type="entry name" value="KERATIN, TYPE I CYTOSKELETAL 10"/>
    <property type="match status" value="1"/>
</dbReference>
<proteinExistence type="predicted"/>
<dbReference type="GeneID" id="102748590"/>
<dbReference type="FunFam" id="1.20.5.1160:FF:000002">
    <property type="entry name" value="Type I keratin 10"/>
    <property type="match status" value="1"/>
</dbReference>
<dbReference type="PRINTS" id="PR01248">
    <property type="entry name" value="TYPE1KERATIN"/>
</dbReference>
<evidence type="ECO:0000256" key="7">
    <source>
        <dbReference type="ARBA" id="ARBA00046049"/>
    </source>
</evidence>
<comment type="function">
    <text evidence="7">Plays a role in the establishment of the epidermal barrier on plantar skin. Involved in the maintenance of cell layer development and keratin filament bundles in suprabasal cells of the epithelium.</text>
</comment>
<feature type="domain" description="IF rod" evidence="10">
    <location>
        <begin position="151"/>
        <end position="465"/>
    </location>
</feature>
<dbReference type="GO" id="GO:0045109">
    <property type="term" value="P:intermediate filament organization"/>
    <property type="evidence" value="ECO:0007669"/>
    <property type="project" value="TreeGrafter"/>
</dbReference>
<dbReference type="GO" id="GO:0030855">
    <property type="term" value="P:epithelial cell differentiation"/>
    <property type="evidence" value="ECO:0007669"/>
    <property type="project" value="TreeGrafter"/>
</dbReference>
<dbReference type="Gene3D" id="1.20.5.170">
    <property type="match status" value="1"/>
</dbReference>
<evidence type="ECO:0000313" key="11">
    <source>
        <dbReference type="Proteomes" id="UP000245341"/>
    </source>
</evidence>
<evidence type="ECO:0000256" key="5">
    <source>
        <dbReference type="ARBA" id="ARBA00041708"/>
    </source>
</evidence>
<dbReference type="Gene3D" id="1.20.5.1160">
    <property type="entry name" value="Vasodilator-stimulated phosphoprotein"/>
    <property type="match status" value="1"/>
</dbReference>
<evidence type="ECO:0000256" key="4">
    <source>
        <dbReference type="ARBA" id="ARBA00040327"/>
    </source>
</evidence>
<dbReference type="Proteomes" id="UP000245341">
    <property type="component" value="Unplaced"/>
</dbReference>
<feature type="compositionally biased region" description="Polar residues" evidence="9">
    <location>
        <begin position="1"/>
        <end position="11"/>
    </location>
</feature>
<keyword evidence="11" id="KW-1185">Reference proteome</keyword>
<dbReference type="SMART" id="SM01391">
    <property type="entry name" value="Filament"/>
    <property type="match status" value="1"/>
</dbReference>
<evidence type="ECO:0000256" key="2">
    <source>
        <dbReference type="ARBA" id="ARBA00022754"/>
    </source>
</evidence>
<name>A0A2U3YNB4_LEPWE</name>
<evidence type="ECO:0000256" key="6">
    <source>
        <dbReference type="ARBA" id="ARBA00042491"/>
    </source>
</evidence>
<dbReference type="InterPro" id="IPR039008">
    <property type="entry name" value="IF_rod_dom"/>
</dbReference>
<dbReference type="PANTHER" id="PTHR23239">
    <property type="entry name" value="INTERMEDIATE FILAMENT"/>
    <property type="match status" value="1"/>
</dbReference>
<feature type="region of interest" description="Disordered" evidence="9">
    <location>
        <begin position="1"/>
        <end position="36"/>
    </location>
</feature>
<dbReference type="GO" id="GO:0008544">
    <property type="term" value="P:epidermis development"/>
    <property type="evidence" value="ECO:0007669"/>
    <property type="project" value="TreeGrafter"/>
</dbReference>
<protein>
    <recommendedName>
        <fullName evidence="4">Keratin, type I cytoskeletal 10</fullName>
    </recommendedName>
    <alternativeName>
        <fullName evidence="5">Cytokeratin-10</fullName>
    </alternativeName>
    <alternativeName>
        <fullName evidence="6">Keratin-10</fullName>
    </alternativeName>
</protein>
<dbReference type="GO" id="GO:0030280">
    <property type="term" value="F:structural constituent of skin epidermis"/>
    <property type="evidence" value="ECO:0007669"/>
    <property type="project" value="TreeGrafter"/>
</dbReference>
<sequence length="528" mass="56286">MSVRYSSSKQYSSSRSGGGGGGGGGSSHKISSSKGSIGGGFSSGGFSGGSFSRGSSGGGCFGGSSGGYGGLGGGFGGGNFGGGNFGGGNFGGGCGSSSFGGGYGGGSFGGGSFGGGSFGGGSFGGGGFGGGSFGGYGGGFGGDGGLLSGNEKVTMQNLNDRLASYLDKVRALEESNYELEGKIKEWYEKYGNSSQRERHDYSKYYQIIEDLKNQILRLTTDNANILLQIDNARLAADDFRLKYENEVALRQSVDADINGLRRVLDELTLSKTDLEMQIESLTEELAYLKKNHEEEMKDLQNVSTGDVNVEMNAAPGIDLTELLNNMRNQYEQLAEQNRKDAEAWFNEKSKELTTEINSNIEQMSSYKSEITELRRTVQALEIELQSQLALKHSLECSLTETEGNYCAQLAQIQAQIGALEEQLHQVRTETEGQKLEYEQLLDIKVHLEKEIETYCRLIDGDGNSCSKSKGFGSGGSGNLPKELSKTTLVKTVVEEIDQRGKVLSSRVHAIEEKTSKMTSGKTEQKVPF</sequence>
<dbReference type="SUPFAM" id="SSF64593">
    <property type="entry name" value="Intermediate filament protein, coiled coil region"/>
    <property type="match status" value="2"/>
</dbReference>
<keyword evidence="2" id="KW-0403">Intermediate filament</keyword>
<dbReference type="FunFam" id="1.20.5.170:FF:000002">
    <property type="entry name" value="Type I keratin KA11"/>
    <property type="match status" value="1"/>
</dbReference>
<dbReference type="InterPro" id="IPR002957">
    <property type="entry name" value="Keratin_I"/>
</dbReference>
<dbReference type="RefSeq" id="XP_006745215.1">
    <property type="nucleotide sequence ID" value="XM_006745152.2"/>
</dbReference>
<dbReference type="STRING" id="9713.A0A2U3YNB4"/>
<evidence type="ECO:0000256" key="8">
    <source>
        <dbReference type="SAM" id="Coils"/>
    </source>
</evidence>
<dbReference type="AlphaFoldDB" id="A0A2U3YNB4"/>
<keyword evidence="1" id="KW-0416">Keratin</keyword>
<dbReference type="KEGG" id="lww:102748590"/>
<evidence type="ECO:0000256" key="3">
    <source>
        <dbReference type="ARBA" id="ARBA00023054"/>
    </source>
</evidence>
<dbReference type="FunFam" id="1.20.5.500:FF:000001">
    <property type="entry name" value="Type II keratin 23"/>
    <property type="match status" value="1"/>
</dbReference>
<dbReference type="GO" id="GO:0045095">
    <property type="term" value="C:keratin filament"/>
    <property type="evidence" value="ECO:0007669"/>
    <property type="project" value="TreeGrafter"/>
</dbReference>
<dbReference type="OrthoDB" id="2441647at2759"/>
<evidence type="ECO:0000256" key="9">
    <source>
        <dbReference type="SAM" id="MobiDB-lite"/>
    </source>
</evidence>
<feature type="coiled-coil region" evidence="8">
    <location>
        <begin position="155"/>
        <end position="228"/>
    </location>
</feature>
<reference evidence="12" key="1">
    <citation type="submission" date="2025-08" db="UniProtKB">
        <authorList>
            <consortium name="RefSeq"/>
        </authorList>
    </citation>
    <scope>IDENTIFICATION</scope>
    <source>
        <tissue evidence="12">Liver</tissue>
    </source>
</reference>
<feature type="compositionally biased region" description="Gly residues" evidence="9">
    <location>
        <begin position="16"/>
        <end position="26"/>
    </location>
</feature>
<accession>A0A2U3YNB4</accession>
<organism evidence="11 12">
    <name type="scientific">Leptonychotes weddellii</name>
    <name type="common">Weddell seal</name>
    <name type="synonym">Otaria weddellii</name>
    <dbReference type="NCBI Taxonomy" id="9713"/>
    <lineage>
        <taxon>Eukaryota</taxon>
        <taxon>Metazoa</taxon>
        <taxon>Chordata</taxon>
        <taxon>Craniata</taxon>
        <taxon>Vertebrata</taxon>
        <taxon>Euteleostomi</taxon>
        <taxon>Mammalia</taxon>
        <taxon>Eutheria</taxon>
        <taxon>Laurasiatheria</taxon>
        <taxon>Carnivora</taxon>
        <taxon>Caniformia</taxon>
        <taxon>Pinnipedia</taxon>
        <taxon>Phocidae</taxon>
        <taxon>Monachinae</taxon>
        <taxon>Lobodontini</taxon>
        <taxon>Leptonychotes</taxon>
    </lineage>
</organism>
<evidence type="ECO:0000259" key="10">
    <source>
        <dbReference type="PROSITE" id="PS51842"/>
    </source>
</evidence>
<gene>
    <name evidence="12" type="primary">LOC102748590</name>
</gene>
<dbReference type="PROSITE" id="PS51842">
    <property type="entry name" value="IF_ROD_2"/>
    <property type="match status" value="1"/>
</dbReference>